<dbReference type="EMBL" id="CP051180">
    <property type="protein sequence ID" value="QIZ76203.1"/>
    <property type="molecule type" value="Genomic_DNA"/>
</dbReference>
<protein>
    <submittedName>
        <fullName evidence="1">Uncharacterized protein</fullName>
    </submittedName>
</protein>
<dbReference type="InterPro" id="IPR029058">
    <property type="entry name" value="AB_hydrolase_fold"/>
</dbReference>
<evidence type="ECO:0000313" key="2">
    <source>
        <dbReference type="Proteomes" id="UP000501602"/>
    </source>
</evidence>
<dbReference type="KEGG" id="fes:HER31_04420"/>
<dbReference type="Proteomes" id="UP000501602">
    <property type="component" value="Chromosome"/>
</dbReference>
<dbReference type="RefSeq" id="WP_168659463.1">
    <property type="nucleotide sequence ID" value="NZ_CP051180.1"/>
</dbReference>
<sequence length="102" mass="11484">MAKLAKMMNCTASIKVIILILLQIAGYASDMVDTSSYQKENELVVLAHGLGSSDITMWLSKQRLEQANFDVCTIDVSHSAMRYNLEVAEQTIHFLQKGMFKR</sequence>
<dbReference type="Gene3D" id="3.40.50.1820">
    <property type="entry name" value="alpha/beta hydrolase"/>
    <property type="match status" value="1"/>
</dbReference>
<accession>A0A6H1UCX2</accession>
<dbReference type="SUPFAM" id="SSF53474">
    <property type="entry name" value="alpha/beta-Hydrolases"/>
    <property type="match status" value="1"/>
</dbReference>
<proteinExistence type="predicted"/>
<evidence type="ECO:0000313" key="1">
    <source>
        <dbReference type="EMBL" id="QIZ76203.1"/>
    </source>
</evidence>
<dbReference type="AlphaFoldDB" id="A0A6H1UCX2"/>
<keyword evidence="2" id="KW-1185">Reference proteome</keyword>
<name>A0A6H1UCX2_9GAMM</name>
<gene>
    <name evidence="1" type="ORF">HER31_04420</name>
</gene>
<organism evidence="1 2">
    <name type="scientific">Ferrimonas lipolytica</name>
    <dbReference type="NCBI Taxonomy" id="2724191"/>
    <lineage>
        <taxon>Bacteria</taxon>
        <taxon>Pseudomonadati</taxon>
        <taxon>Pseudomonadota</taxon>
        <taxon>Gammaproteobacteria</taxon>
        <taxon>Alteromonadales</taxon>
        <taxon>Ferrimonadaceae</taxon>
        <taxon>Ferrimonas</taxon>
    </lineage>
</organism>
<reference evidence="1 2" key="1">
    <citation type="submission" date="2020-04" db="EMBL/GenBank/DDBJ databases">
        <title>Ferrimonas sp. S7 isolated from sea water.</title>
        <authorList>
            <person name="Bae S.S."/>
            <person name="Baek K."/>
        </authorList>
    </citation>
    <scope>NUCLEOTIDE SEQUENCE [LARGE SCALE GENOMIC DNA]</scope>
    <source>
        <strain evidence="1 2">S7</strain>
    </source>
</reference>